<accession>A0A0M0J376</accession>
<dbReference type="InterPro" id="IPR036196">
    <property type="entry name" value="Ptyr_pPase_sf"/>
</dbReference>
<organism evidence="3 4">
    <name type="scientific">Chrysochromulina tobinii</name>
    <dbReference type="NCBI Taxonomy" id="1460289"/>
    <lineage>
        <taxon>Eukaryota</taxon>
        <taxon>Haptista</taxon>
        <taxon>Haptophyta</taxon>
        <taxon>Prymnesiophyceae</taxon>
        <taxon>Prymnesiales</taxon>
        <taxon>Chrysochromulinaceae</taxon>
        <taxon>Chrysochromulina</taxon>
    </lineage>
</organism>
<reference evidence="4" key="1">
    <citation type="journal article" date="2015" name="PLoS Genet.">
        <title>Genome Sequence and Transcriptome Analyses of Chrysochromulina tobin: Metabolic Tools for Enhanced Algal Fitness in the Prominent Order Prymnesiales (Haptophyceae).</title>
        <authorList>
            <person name="Hovde B.T."/>
            <person name="Deodato C.R."/>
            <person name="Hunsperger H.M."/>
            <person name="Ryken S.A."/>
            <person name="Yost W."/>
            <person name="Jha R.K."/>
            <person name="Patterson J."/>
            <person name="Monnat R.J. Jr."/>
            <person name="Barlow S.B."/>
            <person name="Starkenburg S.R."/>
            <person name="Cattolico R.A."/>
        </authorList>
    </citation>
    <scope>NUCLEOTIDE SEQUENCE</scope>
    <source>
        <strain evidence="4">CCMP291</strain>
    </source>
</reference>
<dbReference type="PANTHER" id="PTHR43428:SF1">
    <property type="entry name" value="ARSENATE REDUCTASE"/>
    <property type="match status" value="1"/>
</dbReference>
<gene>
    <name evidence="3" type="ORF">Ctob_001168</name>
</gene>
<dbReference type="SMART" id="SM00226">
    <property type="entry name" value="LMWPc"/>
    <property type="match status" value="1"/>
</dbReference>
<dbReference type="InterPro" id="IPR023485">
    <property type="entry name" value="Ptyr_pPase"/>
</dbReference>
<evidence type="ECO:0000256" key="1">
    <source>
        <dbReference type="ARBA" id="ARBA00022849"/>
    </source>
</evidence>
<dbReference type="GO" id="GO:0046685">
    <property type="term" value="P:response to arsenic-containing substance"/>
    <property type="evidence" value="ECO:0007669"/>
    <property type="project" value="UniProtKB-KW"/>
</dbReference>
<dbReference type="AlphaFoldDB" id="A0A0M0J376"/>
<dbReference type="Gene3D" id="3.40.50.2300">
    <property type="match status" value="1"/>
</dbReference>
<protein>
    <submittedName>
        <fullName evidence="3">Arsenate glutathione glutaredoxin type</fullName>
    </submittedName>
</protein>
<dbReference type="Pfam" id="PF01451">
    <property type="entry name" value="LMWPc"/>
    <property type="match status" value="1"/>
</dbReference>
<name>A0A0M0J376_9EUKA</name>
<dbReference type="OrthoDB" id="2011805at2759"/>
<dbReference type="SUPFAM" id="SSF52788">
    <property type="entry name" value="Phosphotyrosine protein phosphatases I"/>
    <property type="match status" value="1"/>
</dbReference>
<feature type="domain" description="Phosphotyrosine protein phosphatase I" evidence="2">
    <location>
        <begin position="15"/>
        <end position="152"/>
    </location>
</feature>
<keyword evidence="1" id="KW-0059">Arsenical resistance</keyword>
<evidence type="ECO:0000313" key="3">
    <source>
        <dbReference type="EMBL" id="KOO20999.1"/>
    </source>
</evidence>
<evidence type="ECO:0000259" key="2">
    <source>
        <dbReference type="SMART" id="SM00226"/>
    </source>
</evidence>
<keyword evidence="4" id="KW-1185">Reference proteome</keyword>
<dbReference type="Proteomes" id="UP000037460">
    <property type="component" value="Unassembled WGS sequence"/>
</dbReference>
<sequence length="174" mass="19452">MSDVSQEAWGRGYKLNVMFLCMHNSCRSQMADGWMRRLCEVAGVPIGVASAGIKDSREIKRGAIVVMAEVGIDLSQATSHALSSYSSDVFDVVVSCCACGDHLSGELETWRHRTLFFDWNLDGPEKLDPGDLSVYRRVRDETHEKCADLLALLEAFLQDQVQLRLQDEGRALNR</sequence>
<dbReference type="EMBL" id="JWZX01003397">
    <property type="protein sequence ID" value="KOO20999.1"/>
    <property type="molecule type" value="Genomic_DNA"/>
</dbReference>
<dbReference type="PANTHER" id="PTHR43428">
    <property type="entry name" value="ARSENATE REDUCTASE"/>
    <property type="match status" value="1"/>
</dbReference>
<comment type="caution">
    <text evidence="3">The sequence shown here is derived from an EMBL/GenBank/DDBJ whole genome shotgun (WGS) entry which is preliminary data.</text>
</comment>
<proteinExistence type="predicted"/>
<evidence type="ECO:0000313" key="4">
    <source>
        <dbReference type="Proteomes" id="UP000037460"/>
    </source>
</evidence>